<accession>A0ABR1J8T4</accession>
<keyword evidence="3" id="KW-1185">Reference proteome</keyword>
<proteinExistence type="predicted"/>
<sequence>MKSPTSPNVRIRSIFIGRSCVDFLTLVVSFRSKQDLLVPSRSSMKYSPVMHTTWLILFTTTIAPHLAAGIPTRRDNPVDGKTVDSLLFQAFDDFFKSQGLGGFNSSIYRQEHPWRLVDFLQDGGNHTLSPLAANATVYDLAESFPSDDQDKTTFAEEYITFVMDAGKALGLDDVNPPPNVASAANQSEELCSEALNVASDARLYYGKLAGKPVIGNDPDFQDWLFTENTTYIVAKQKCNAANMKYQNALTGEYSAEVRRLMPTFQRINKLNNAGSAIPGITMQVAGDPNEKVVSSDDSADVAPLVSMPGLDQSIEGWSKEEPGFEWDSDQADSSQDASSVSTQRWWVG</sequence>
<name>A0ABR1J8T4_9AGAR</name>
<evidence type="ECO:0000313" key="3">
    <source>
        <dbReference type="Proteomes" id="UP001498398"/>
    </source>
</evidence>
<comment type="caution">
    <text evidence="2">The sequence shown here is derived from an EMBL/GenBank/DDBJ whole genome shotgun (WGS) entry which is preliminary data.</text>
</comment>
<dbReference type="Proteomes" id="UP001498398">
    <property type="component" value="Unassembled WGS sequence"/>
</dbReference>
<evidence type="ECO:0000256" key="1">
    <source>
        <dbReference type="SAM" id="MobiDB-lite"/>
    </source>
</evidence>
<evidence type="ECO:0000313" key="2">
    <source>
        <dbReference type="EMBL" id="KAK7451209.1"/>
    </source>
</evidence>
<dbReference type="EMBL" id="JBANRG010000031">
    <property type="protein sequence ID" value="KAK7451209.1"/>
    <property type="molecule type" value="Genomic_DNA"/>
</dbReference>
<gene>
    <name evidence="2" type="ORF">VKT23_012545</name>
</gene>
<feature type="region of interest" description="Disordered" evidence="1">
    <location>
        <begin position="308"/>
        <end position="348"/>
    </location>
</feature>
<reference evidence="2 3" key="1">
    <citation type="submission" date="2024-01" db="EMBL/GenBank/DDBJ databases">
        <title>A draft genome for the cacao thread blight pathogen Marasmiellus scandens.</title>
        <authorList>
            <person name="Baruah I.K."/>
            <person name="Leung J."/>
            <person name="Bukari Y."/>
            <person name="Amoako-Attah I."/>
            <person name="Meinhardt L.W."/>
            <person name="Bailey B.A."/>
            <person name="Cohen S.P."/>
        </authorList>
    </citation>
    <scope>NUCLEOTIDE SEQUENCE [LARGE SCALE GENOMIC DNA]</scope>
    <source>
        <strain evidence="2 3">GH-19</strain>
    </source>
</reference>
<organism evidence="2 3">
    <name type="scientific">Marasmiellus scandens</name>
    <dbReference type="NCBI Taxonomy" id="2682957"/>
    <lineage>
        <taxon>Eukaryota</taxon>
        <taxon>Fungi</taxon>
        <taxon>Dikarya</taxon>
        <taxon>Basidiomycota</taxon>
        <taxon>Agaricomycotina</taxon>
        <taxon>Agaricomycetes</taxon>
        <taxon>Agaricomycetidae</taxon>
        <taxon>Agaricales</taxon>
        <taxon>Marasmiineae</taxon>
        <taxon>Omphalotaceae</taxon>
        <taxon>Marasmiellus</taxon>
    </lineage>
</organism>
<protein>
    <submittedName>
        <fullName evidence="2">Uncharacterized protein</fullName>
    </submittedName>
</protein>